<feature type="transmembrane region" description="Helical" evidence="1">
    <location>
        <begin position="125"/>
        <end position="153"/>
    </location>
</feature>
<feature type="transmembrane region" description="Helical" evidence="1">
    <location>
        <begin position="12"/>
        <end position="38"/>
    </location>
</feature>
<evidence type="ECO:0000256" key="1">
    <source>
        <dbReference type="SAM" id="Phobius"/>
    </source>
</evidence>
<keyword evidence="1" id="KW-0812">Transmembrane</keyword>
<keyword evidence="1" id="KW-0472">Membrane</keyword>
<evidence type="ECO:0000313" key="2">
    <source>
        <dbReference type="EMBL" id="KAF7809132.1"/>
    </source>
</evidence>
<dbReference type="EMBL" id="JAAIUW010000011">
    <property type="protein sequence ID" value="KAF7809132.1"/>
    <property type="molecule type" value="Genomic_DNA"/>
</dbReference>
<name>A0A834SWG0_9FABA</name>
<gene>
    <name evidence="2" type="ORF">G2W53_035875</name>
</gene>
<dbReference type="Proteomes" id="UP000634136">
    <property type="component" value="Unassembled WGS sequence"/>
</dbReference>
<organism evidence="2 3">
    <name type="scientific">Senna tora</name>
    <dbReference type="NCBI Taxonomy" id="362788"/>
    <lineage>
        <taxon>Eukaryota</taxon>
        <taxon>Viridiplantae</taxon>
        <taxon>Streptophyta</taxon>
        <taxon>Embryophyta</taxon>
        <taxon>Tracheophyta</taxon>
        <taxon>Spermatophyta</taxon>
        <taxon>Magnoliopsida</taxon>
        <taxon>eudicotyledons</taxon>
        <taxon>Gunneridae</taxon>
        <taxon>Pentapetalae</taxon>
        <taxon>rosids</taxon>
        <taxon>fabids</taxon>
        <taxon>Fabales</taxon>
        <taxon>Fabaceae</taxon>
        <taxon>Caesalpinioideae</taxon>
        <taxon>Cassia clade</taxon>
        <taxon>Senna</taxon>
    </lineage>
</organism>
<evidence type="ECO:0000313" key="3">
    <source>
        <dbReference type="Proteomes" id="UP000634136"/>
    </source>
</evidence>
<dbReference type="AlphaFoldDB" id="A0A834SWG0"/>
<comment type="caution">
    <text evidence="2">The sequence shown here is derived from an EMBL/GenBank/DDBJ whole genome shotgun (WGS) entry which is preliminary data.</text>
</comment>
<proteinExistence type="predicted"/>
<sequence length="210" mass="23559">MQLASFLGEHFVVAVASCMSLNYVLFLSEWLLLLALVLHWEAQPEATSDVCLLRKWLDLPEQQQQHPKRELLSFYQRSRTSLYSILESQTPPMISLAFLLPLAQVSYSPVDSLSQNSQANTWGPIMGFAVLSGVSSCVFFIFLILILSCSHVGNSWTPMIHSSIEVFLSLKHSNLSIFFLLMMLLPLAVEVTVTIAPEFLSIVSSSELQY</sequence>
<reference evidence="2" key="1">
    <citation type="submission" date="2020-09" db="EMBL/GenBank/DDBJ databases">
        <title>Genome-Enabled Discovery of Anthraquinone Biosynthesis in Senna tora.</title>
        <authorList>
            <person name="Kang S.-H."/>
            <person name="Pandey R.P."/>
            <person name="Lee C.-M."/>
            <person name="Sim J.-S."/>
            <person name="Jeong J.-T."/>
            <person name="Choi B.-S."/>
            <person name="Jung M."/>
            <person name="Ginzburg D."/>
            <person name="Zhao K."/>
            <person name="Won S.Y."/>
            <person name="Oh T.-J."/>
            <person name="Yu Y."/>
            <person name="Kim N.-H."/>
            <person name="Lee O.R."/>
            <person name="Lee T.-H."/>
            <person name="Bashyal P."/>
            <person name="Kim T.-S."/>
            <person name="Lee W.-H."/>
            <person name="Kawkins C."/>
            <person name="Kim C.-K."/>
            <person name="Kim J.S."/>
            <person name="Ahn B.O."/>
            <person name="Rhee S.Y."/>
            <person name="Sohng J.K."/>
        </authorList>
    </citation>
    <scope>NUCLEOTIDE SEQUENCE</scope>
    <source>
        <tissue evidence="2">Leaf</tissue>
    </source>
</reference>
<keyword evidence="1" id="KW-1133">Transmembrane helix</keyword>
<keyword evidence="3" id="KW-1185">Reference proteome</keyword>
<feature type="transmembrane region" description="Helical" evidence="1">
    <location>
        <begin position="174"/>
        <end position="196"/>
    </location>
</feature>
<accession>A0A834SWG0</accession>
<protein>
    <submittedName>
        <fullName evidence="2">Uncharacterized protein</fullName>
    </submittedName>
</protein>